<name>A0ACC4DWR5_PURLI</name>
<organism evidence="1 2">
    <name type="scientific">Purpureocillium lilacinum</name>
    <name type="common">Paecilomyces lilacinus</name>
    <dbReference type="NCBI Taxonomy" id="33203"/>
    <lineage>
        <taxon>Eukaryota</taxon>
        <taxon>Fungi</taxon>
        <taxon>Dikarya</taxon>
        <taxon>Ascomycota</taxon>
        <taxon>Pezizomycotina</taxon>
        <taxon>Sordariomycetes</taxon>
        <taxon>Hypocreomycetidae</taxon>
        <taxon>Hypocreales</taxon>
        <taxon>Ophiocordycipitaceae</taxon>
        <taxon>Purpureocillium</taxon>
    </lineage>
</organism>
<protein>
    <submittedName>
        <fullName evidence="1">Uncharacterized protein</fullName>
    </submittedName>
</protein>
<evidence type="ECO:0000313" key="1">
    <source>
        <dbReference type="EMBL" id="KAL3960324.1"/>
    </source>
</evidence>
<accession>A0ACC4DWR5</accession>
<evidence type="ECO:0000313" key="2">
    <source>
        <dbReference type="Proteomes" id="UP001638806"/>
    </source>
</evidence>
<sequence>MVGVKKLLAATAVLAAARDHEQIPLSSKPFLSSDYSCIHPPYKVHLVSRSPLVMYLEGFLTGGERSHLQNLAHGQFRDSAVAGAAGSSAFHSVRTSQSTTVPRDALVRCVEDRALALQGFDTPPEHLEPIQLVRGNRVSSIFAYVRAAGGSTGTGTGTGNSSLTGGGTNFPLLDVPLHDERWCRFVDCDDEYEHGVTFRPVEGNAIYWENLLPRDGSSGGGPARGDQRTLHAGLPVVSGEKIGMNIWTREAPLPPGVRGE</sequence>
<dbReference type="Proteomes" id="UP001638806">
    <property type="component" value="Unassembled WGS sequence"/>
</dbReference>
<gene>
    <name evidence="1" type="ORF">ACCO45_005441</name>
</gene>
<dbReference type="EMBL" id="JBGNUJ010000004">
    <property type="protein sequence ID" value="KAL3960324.1"/>
    <property type="molecule type" value="Genomic_DNA"/>
</dbReference>
<reference evidence="1" key="1">
    <citation type="submission" date="2024-12" db="EMBL/GenBank/DDBJ databases">
        <title>Comparative genomics and development of molecular markers within Purpureocillium lilacinum and among Purpureocillium species.</title>
        <authorList>
            <person name="Yeh Z.-Y."/>
            <person name="Ni N.-T."/>
            <person name="Lo P.-H."/>
            <person name="Mushyakhwo K."/>
            <person name="Lin C.-F."/>
            <person name="Nai Y.-S."/>
        </authorList>
    </citation>
    <scope>NUCLEOTIDE SEQUENCE</scope>
    <source>
        <strain evidence="1">NCHU-NPUST-175</strain>
    </source>
</reference>
<keyword evidence="2" id="KW-1185">Reference proteome</keyword>
<comment type="caution">
    <text evidence="1">The sequence shown here is derived from an EMBL/GenBank/DDBJ whole genome shotgun (WGS) entry which is preliminary data.</text>
</comment>
<proteinExistence type="predicted"/>